<dbReference type="AlphaFoldDB" id="A0A366X2F6"/>
<keyword evidence="1" id="KW-0201">Cytochrome c-type biogenesis</keyword>
<dbReference type="RefSeq" id="WP_113823105.1">
    <property type="nucleotide sequence ID" value="NZ_QOCE01000025.1"/>
</dbReference>
<dbReference type="Proteomes" id="UP000252706">
    <property type="component" value="Unassembled WGS sequence"/>
</dbReference>
<comment type="caution">
    <text evidence="2">The sequence shown here is derived from an EMBL/GenBank/DDBJ whole genome shotgun (WGS) entry which is preliminary data.</text>
</comment>
<dbReference type="NCBIfam" id="TIGR03142">
    <property type="entry name" value="cytochro_ccmI"/>
    <property type="match status" value="1"/>
</dbReference>
<organism evidence="2 3">
    <name type="scientific">Phaeobacter gallaeciensis</name>
    <dbReference type="NCBI Taxonomy" id="60890"/>
    <lineage>
        <taxon>Bacteria</taxon>
        <taxon>Pseudomonadati</taxon>
        <taxon>Pseudomonadota</taxon>
        <taxon>Alphaproteobacteria</taxon>
        <taxon>Rhodobacterales</taxon>
        <taxon>Roseobacteraceae</taxon>
        <taxon>Phaeobacter</taxon>
    </lineage>
</organism>
<dbReference type="Gene3D" id="1.25.40.10">
    <property type="entry name" value="Tetratricopeptide repeat domain"/>
    <property type="match status" value="1"/>
</dbReference>
<proteinExistence type="predicted"/>
<gene>
    <name evidence="2" type="primary">ccmI</name>
    <name evidence="2" type="ORF">DS909_08960</name>
</gene>
<dbReference type="SUPFAM" id="SSF48452">
    <property type="entry name" value="TPR-like"/>
    <property type="match status" value="1"/>
</dbReference>
<dbReference type="InterPro" id="IPR017560">
    <property type="entry name" value="Cyt_c_biogenesis_CcmI"/>
</dbReference>
<evidence type="ECO:0000313" key="2">
    <source>
        <dbReference type="EMBL" id="RBW56824.1"/>
    </source>
</evidence>
<evidence type="ECO:0000313" key="3">
    <source>
        <dbReference type="Proteomes" id="UP000252706"/>
    </source>
</evidence>
<accession>A0A366X2F6</accession>
<dbReference type="EMBL" id="QOCE01000025">
    <property type="protein sequence ID" value="RBW56824.1"/>
    <property type="molecule type" value="Genomic_DNA"/>
</dbReference>
<sequence length="412" mass="44358">MTFWILISLMALLVAAFLLLALLRGRPQLEPAAASDLRVYREQLQGVDRDLARGVIAEADASRIRTEISRRILAADAQIQSDSKSKTQARAVNIGVSLVLVAGVIGGALSLYQSLGAPGYGDLPLSLRLERSKDLRANRLDQSTAEARMPAAPVPELPEDYANLVKQLRQTVAERPDDLQGHVLLAQHEANVGNPKGAYEAKARVITLLGPKATSQDFSEFGEMMIVAAGGYVSAEAEQALARALEIDPNNGPARFYWGRMLSQIDRPDLAFRLWSQTLQQGPAGAPWIAAIRAQIEELAHRAGVEYELPPETPHQTAPDVGPSRDDIEAAGEMTDSERQEMIQGMVNRLSDRLATEGGTPPEWARLIGALAVLGNTEQAAAIYGEAQSVFANSPEALNIVQQAAKQAGVAP</sequence>
<name>A0A366X2F6_9RHOB</name>
<dbReference type="InterPro" id="IPR011990">
    <property type="entry name" value="TPR-like_helical_dom_sf"/>
</dbReference>
<dbReference type="OrthoDB" id="9815847at2"/>
<evidence type="ECO:0000256" key="1">
    <source>
        <dbReference type="ARBA" id="ARBA00022748"/>
    </source>
</evidence>
<protein>
    <submittedName>
        <fullName evidence="2">C-type cytochrome biogenesis protein CcmI</fullName>
    </submittedName>
</protein>
<reference evidence="2 3" key="1">
    <citation type="submission" date="2018-07" db="EMBL/GenBank/DDBJ databases">
        <title>Modular assembly of carbohydrate-degrading microbial communities in the ocean.</title>
        <authorList>
            <person name="Enke T.N."/>
            <person name="Datta M.S."/>
            <person name="Schwartzman J.A."/>
            <person name="Cermak N."/>
            <person name="Schmitz D.A."/>
            <person name="Barrere J."/>
            <person name="Cordero O.X."/>
        </authorList>
    </citation>
    <scope>NUCLEOTIDE SEQUENCE [LARGE SCALE GENOMIC DNA]</scope>
    <source>
        <strain evidence="2 3">C3M10</strain>
    </source>
</reference>
<dbReference type="GO" id="GO:0017004">
    <property type="term" value="P:cytochrome complex assembly"/>
    <property type="evidence" value="ECO:0007669"/>
    <property type="project" value="UniProtKB-KW"/>
</dbReference>